<feature type="compositionally biased region" description="Low complexity" evidence="1">
    <location>
        <begin position="41"/>
        <end position="51"/>
    </location>
</feature>
<organism evidence="2 3">
    <name type="scientific">Kitasatospora indigofera</name>
    <dbReference type="NCBI Taxonomy" id="67307"/>
    <lineage>
        <taxon>Bacteria</taxon>
        <taxon>Bacillati</taxon>
        <taxon>Actinomycetota</taxon>
        <taxon>Actinomycetes</taxon>
        <taxon>Kitasatosporales</taxon>
        <taxon>Streptomycetaceae</taxon>
        <taxon>Kitasatospora</taxon>
    </lineage>
</organism>
<evidence type="ECO:0000313" key="3">
    <source>
        <dbReference type="Proteomes" id="UP000617734"/>
    </source>
</evidence>
<feature type="compositionally biased region" description="Low complexity" evidence="1">
    <location>
        <begin position="24"/>
        <end position="34"/>
    </location>
</feature>
<reference evidence="2" key="1">
    <citation type="journal article" date="2014" name="Int. J. Syst. Evol. Microbiol.">
        <title>Complete genome sequence of Corynebacterium casei LMG S-19264T (=DSM 44701T), isolated from a smear-ripened cheese.</title>
        <authorList>
            <consortium name="US DOE Joint Genome Institute (JGI-PGF)"/>
            <person name="Walter F."/>
            <person name="Albersmeier A."/>
            <person name="Kalinowski J."/>
            <person name="Ruckert C."/>
        </authorList>
    </citation>
    <scope>NUCLEOTIDE SEQUENCE</scope>
    <source>
        <strain evidence="2">JCM 4646</strain>
    </source>
</reference>
<name>A0A919GGF5_9ACTN</name>
<protein>
    <submittedName>
        <fullName evidence="2">Uncharacterized protein</fullName>
    </submittedName>
</protein>
<sequence>MIAPAAVPGHARARPVQQGRPVRRAPAAARTGHPPGRPGRSGRPSRAGSPPTMLAPPQDALVSTATLAPQGLARDANPEDRTGGSARKTPHQ</sequence>
<accession>A0A919GGF5</accession>
<comment type="caution">
    <text evidence="2">The sequence shown here is derived from an EMBL/GenBank/DDBJ whole genome shotgun (WGS) entry which is preliminary data.</text>
</comment>
<keyword evidence="3" id="KW-1185">Reference proteome</keyword>
<dbReference type="EMBL" id="BNBO01000069">
    <property type="protein sequence ID" value="GHH83944.1"/>
    <property type="molecule type" value="Genomic_DNA"/>
</dbReference>
<dbReference type="Proteomes" id="UP000617734">
    <property type="component" value="Unassembled WGS sequence"/>
</dbReference>
<reference evidence="2" key="2">
    <citation type="submission" date="2020-09" db="EMBL/GenBank/DDBJ databases">
        <authorList>
            <person name="Sun Q."/>
            <person name="Ohkuma M."/>
        </authorList>
    </citation>
    <scope>NUCLEOTIDE SEQUENCE</scope>
    <source>
        <strain evidence="2">JCM 4646</strain>
    </source>
</reference>
<dbReference type="AlphaFoldDB" id="A0A919GGF5"/>
<feature type="region of interest" description="Disordered" evidence="1">
    <location>
        <begin position="1"/>
        <end position="92"/>
    </location>
</feature>
<evidence type="ECO:0000256" key="1">
    <source>
        <dbReference type="SAM" id="MobiDB-lite"/>
    </source>
</evidence>
<proteinExistence type="predicted"/>
<gene>
    <name evidence="2" type="ORF">GCM10018781_72230</name>
</gene>
<evidence type="ECO:0000313" key="2">
    <source>
        <dbReference type="EMBL" id="GHH83944.1"/>
    </source>
</evidence>